<dbReference type="PANTHER" id="PTHR47266">
    <property type="entry name" value="ENDONUCLEASE-RELATED"/>
    <property type="match status" value="1"/>
</dbReference>
<sequence>MEYLKEGTLPSDRKEERKLRIKDRQYELLEGVVNKRSFLTSWLSGGQSHTARILLPTMHREARDMIRACKDCQIHRPITRNPQQPLTLITAPWPFYKWGIDIAGPFSEEPEIRMPTYRTAVVDVVCNDEEPRLNLDLLEGRRKCATIREAKAKLKMTKYNNARVRGVTFRPGDFVYHSNDAIHVMEGKKLGPKWEGPYEVIEALGDGAYKLRSTDGTVLPRT</sequence>
<evidence type="ECO:0000313" key="1">
    <source>
        <dbReference type="EMBL" id="GEX90175.1"/>
    </source>
</evidence>
<comment type="caution">
    <text evidence="1">The sequence shown here is derived from an EMBL/GenBank/DDBJ whole genome shotgun (WGS) entry which is preliminary data.</text>
</comment>
<keyword evidence="1" id="KW-0695">RNA-directed DNA polymerase</keyword>
<protein>
    <submittedName>
        <fullName evidence="1">Reverse transcriptase domain-containing protein</fullName>
    </submittedName>
</protein>
<keyword evidence="1" id="KW-0548">Nucleotidyltransferase</keyword>
<accession>A0A699HGQ0</accession>
<proteinExistence type="predicted"/>
<dbReference type="InterPro" id="IPR052160">
    <property type="entry name" value="Gypsy_RT_Integrase-like"/>
</dbReference>
<dbReference type="GO" id="GO:0003964">
    <property type="term" value="F:RNA-directed DNA polymerase activity"/>
    <property type="evidence" value="ECO:0007669"/>
    <property type="project" value="UniProtKB-KW"/>
</dbReference>
<dbReference type="EMBL" id="BKCJ010137770">
    <property type="protein sequence ID" value="GEX90175.1"/>
    <property type="molecule type" value="Genomic_DNA"/>
</dbReference>
<name>A0A699HGQ0_TANCI</name>
<gene>
    <name evidence="1" type="ORF">Tci_362150</name>
</gene>
<organism evidence="1">
    <name type="scientific">Tanacetum cinerariifolium</name>
    <name type="common">Dalmatian daisy</name>
    <name type="synonym">Chrysanthemum cinerariifolium</name>
    <dbReference type="NCBI Taxonomy" id="118510"/>
    <lineage>
        <taxon>Eukaryota</taxon>
        <taxon>Viridiplantae</taxon>
        <taxon>Streptophyta</taxon>
        <taxon>Embryophyta</taxon>
        <taxon>Tracheophyta</taxon>
        <taxon>Spermatophyta</taxon>
        <taxon>Magnoliopsida</taxon>
        <taxon>eudicotyledons</taxon>
        <taxon>Gunneridae</taxon>
        <taxon>Pentapetalae</taxon>
        <taxon>asterids</taxon>
        <taxon>campanulids</taxon>
        <taxon>Asterales</taxon>
        <taxon>Asteraceae</taxon>
        <taxon>Asteroideae</taxon>
        <taxon>Anthemideae</taxon>
        <taxon>Anthemidinae</taxon>
        <taxon>Tanacetum</taxon>
    </lineage>
</organism>
<reference evidence="1" key="1">
    <citation type="journal article" date="2019" name="Sci. Rep.">
        <title>Draft genome of Tanacetum cinerariifolium, the natural source of mosquito coil.</title>
        <authorList>
            <person name="Yamashiro T."/>
            <person name="Shiraishi A."/>
            <person name="Satake H."/>
            <person name="Nakayama K."/>
        </authorList>
    </citation>
    <scope>NUCLEOTIDE SEQUENCE</scope>
</reference>
<keyword evidence="1" id="KW-0808">Transferase</keyword>
<dbReference type="AlphaFoldDB" id="A0A699HGQ0"/>